<dbReference type="OrthoDB" id="2641515at2"/>
<dbReference type="PANTHER" id="PTHR34512:SF30">
    <property type="entry name" value="OUTER MEMBRANE PROTEIN ASSEMBLY FACTOR BAMB"/>
    <property type="match status" value="1"/>
</dbReference>
<feature type="domain" description="Pyrrolo-quinoline quinone repeat" evidence="1">
    <location>
        <begin position="682"/>
        <end position="818"/>
    </location>
</feature>
<dbReference type="Proteomes" id="UP000325218">
    <property type="component" value="Unassembled WGS sequence"/>
</dbReference>
<accession>A0A5D0CZD0</accession>
<comment type="caution">
    <text evidence="2">The sequence shown here is derived from an EMBL/GenBank/DDBJ whole genome shotgun (WGS) entry which is preliminary data.</text>
</comment>
<feature type="domain" description="Pyrrolo-quinoline quinone repeat" evidence="1">
    <location>
        <begin position="431"/>
        <end position="592"/>
    </location>
</feature>
<dbReference type="InterPro" id="IPR011047">
    <property type="entry name" value="Quinoprotein_ADH-like_sf"/>
</dbReference>
<evidence type="ECO:0000313" key="2">
    <source>
        <dbReference type="EMBL" id="TYA15341.1"/>
    </source>
</evidence>
<sequence length="826" mass="90865">MRLKWYRQEKRGIPEVAKPKQPPAGKRPGFSLIHGIKGSLALICLVGGTVPALTASASAPVAAAALNEAVSGLPDFLAGQPTKNGEGLAVSKPPTSGESASSEWLWLKTLPKPGDMMEIRFQSPLFSRAVHSGTDLRQMNATYIGEPGEKFMISSVSGEMLSFHTYERGTLWIPQWYISEAAGSTESIEPMYVTLRKEGELSLTPRSKARWKTGSGTGDDTFVAVARWKDWYGVIVPPAVWYAEDAYEAYRPAMLWVRDKDVAQTTAVPLPLLKEEGPGTVPDLDTLQSLILQVLKPGDDAAKVKKWLGDPKLTEVSGNLQKEGGKPITLGSSWRYEREDAHLLVTFTPAGKLAAARWVFPGSDRYTSRPFAGDDYLFTQDYTVTSLPQTREVQPEWRNSGTLAYTYLLGAGKEVLLLNGDDGGFSGDHYDASLYAVDKENGKTRWQINAGYGRLQAYLDPSGEEATVFTSYTPEEKQYDNRIRRVRLSDGEVLWEQRFGEDNQMDMWAARDAVILVTTRNDSRDVQRKTSTKLSVLDARNGRTRWESTFGEGVRVLNCGAADPYVLIGEGAKLRALDPESGATAWSIESEGGQAHDYSADPYFAGGPRIDPFTGPDPDRRWILIGDSWKRLDLSTGKVQAEYPVVPGERFEELAGGRYLLVQHPLDSADYWGATSFETKWYDADAGKELWRISGKGSKGELEGDILYLTINGLPAAVEAKTGKMLWIMPNSASEAADLSALAAGSFMVLEQTLLYPFGQDLLILDKKTGKLLGRVADVKTGYAELRDHETRNGTLNRSGDDIYVGTANGGFLRFDAKALEKVGER</sequence>
<dbReference type="SUPFAM" id="SSF50998">
    <property type="entry name" value="Quinoprotein alcohol dehydrogenase-like"/>
    <property type="match status" value="1"/>
</dbReference>
<gene>
    <name evidence="2" type="ORF">FRY98_06865</name>
</gene>
<dbReference type="PANTHER" id="PTHR34512">
    <property type="entry name" value="CELL SURFACE PROTEIN"/>
    <property type="match status" value="1"/>
</dbReference>
<evidence type="ECO:0000259" key="1">
    <source>
        <dbReference type="Pfam" id="PF13360"/>
    </source>
</evidence>
<dbReference type="EMBL" id="VSDO01000001">
    <property type="protein sequence ID" value="TYA15341.1"/>
    <property type="molecule type" value="Genomic_DNA"/>
</dbReference>
<organism evidence="2 3">
    <name type="scientific">Paenibacillus faecis</name>
    <dbReference type="NCBI Taxonomy" id="862114"/>
    <lineage>
        <taxon>Bacteria</taxon>
        <taxon>Bacillati</taxon>
        <taxon>Bacillota</taxon>
        <taxon>Bacilli</taxon>
        <taxon>Bacillales</taxon>
        <taxon>Paenibacillaceae</taxon>
        <taxon>Paenibacillus</taxon>
    </lineage>
</organism>
<keyword evidence="3" id="KW-1185">Reference proteome</keyword>
<evidence type="ECO:0000313" key="3">
    <source>
        <dbReference type="Proteomes" id="UP000325218"/>
    </source>
</evidence>
<dbReference type="InterPro" id="IPR002372">
    <property type="entry name" value="PQQ_rpt_dom"/>
</dbReference>
<proteinExistence type="predicted"/>
<name>A0A5D0CZD0_9BACL</name>
<dbReference type="AlphaFoldDB" id="A0A5D0CZD0"/>
<dbReference type="Pfam" id="PF13360">
    <property type="entry name" value="PQQ_2"/>
    <property type="match status" value="2"/>
</dbReference>
<dbReference type="InterPro" id="IPR015943">
    <property type="entry name" value="WD40/YVTN_repeat-like_dom_sf"/>
</dbReference>
<reference evidence="2 3" key="1">
    <citation type="submission" date="2019-08" db="EMBL/GenBank/DDBJ databases">
        <title>Genome sequencing of Paenibacillus faecis DSM 23593(T).</title>
        <authorList>
            <person name="Kook J.-K."/>
            <person name="Park S.-N."/>
            <person name="Lim Y.K."/>
        </authorList>
    </citation>
    <scope>NUCLEOTIDE SEQUENCE [LARGE SCALE GENOMIC DNA]</scope>
    <source>
        <strain evidence="2 3">DSM 23593</strain>
    </source>
</reference>
<dbReference type="Gene3D" id="2.130.10.10">
    <property type="entry name" value="YVTN repeat-like/Quinoprotein amine dehydrogenase"/>
    <property type="match status" value="2"/>
</dbReference>
<protein>
    <submittedName>
        <fullName evidence="2">PQQ-binding-like beta-propeller repeat protein</fullName>
    </submittedName>
</protein>